<reference evidence="2" key="1">
    <citation type="journal article" date="2010" name="Genome Biol.">
        <title>Genome sequence of the necrotrophic plant pathogen Pythium ultimum reveals original pathogenicity mechanisms and effector repertoire.</title>
        <authorList>
            <person name="Levesque C.A."/>
            <person name="Brouwer H."/>
            <person name="Cano L."/>
            <person name="Hamilton J.P."/>
            <person name="Holt C."/>
            <person name="Huitema E."/>
            <person name="Raffaele S."/>
            <person name="Robideau G.P."/>
            <person name="Thines M."/>
            <person name="Win J."/>
            <person name="Zerillo M.M."/>
            <person name="Beakes G.W."/>
            <person name="Boore J.L."/>
            <person name="Busam D."/>
            <person name="Dumas B."/>
            <person name="Ferriera S."/>
            <person name="Fuerstenberg S.I."/>
            <person name="Gachon C.M."/>
            <person name="Gaulin E."/>
            <person name="Govers F."/>
            <person name="Grenville-Briggs L."/>
            <person name="Horner N."/>
            <person name="Hostetler J."/>
            <person name="Jiang R.H."/>
            <person name="Johnson J."/>
            <person name="Krajaejun T."/>
            <person name="Lin H."/>
            <person name="Meijer H.J."/>
            <person name="Moore B."/>
            <person name="Morris P."/>
            <person name="Phuntmart V."/>
            <person name="Puiu D."/>
            <person name="Shetty J."/>
            <person name="Stajich J.E."/>
            <person name="Tripathy S."/>
            <person name="Wawra S."/>
            <person name="van West P."/>
            <person name="Whitty B.R."/>
            <person name="Coutinho P.M."/>
            <person name="Henrissat B."/>
            <person name="Martin F."/>
            <person name="Thomas P.D."/>
            <person name="Tyler B.M."/>
            <person name="De Vries R.P."/>
            <person name="Kamoun S."/>
            <person name="Yandell M."/>
            <person name="Tisserat N."/>
            <person name="Buell C.R."/>
        </authorList>
    </citation>
    <scope>NUCLEOTIDE SEQUENCE</scope>
    <source>
        <strain evidence="2">DAOM:BR144</strain>
    </source>
</reference>
<dbReference type="eggNOG" id="ENOG502SEZ9">
    <property type="taxonomic scope" value="Eukaryota"/>
</dbReference>
<accession>K3X8A7</accession>
<evidence type="ECO:0000313" key="2">
    <source>
        <dbReference type="Proteomes" id="UP000019132"/>
    </source>
</evidence>
<evidence type="ECO:0008006" key="3">
    <source>
        <dbReference type="Google" id="ProtNLM"/>
    </source>
</evidence>
<sequence length="208" mass="23200">MNPEMRSFAALHDADAAAATNALLLVVNAIGISVLVREYGEVHTPPSAAVGILSALFHATTKDDSTAALDNKVLHAFQSQHRSITYHMTRQELLLVFVSDAPSAHTTPNMTTKMLSTIEVYLQMLVGNDTLQAAEASKQRLALSRHVDMIDYIVKNYRKDIRLLLGRPLCHLVSECVKPQEPTCKLQQGVTRTHPVMQCDLRQWKWRS</sequence>
<dbReference type="HOGENOM" id="CLU_1323230_0_0_1"/>
<reference evidence="1" key="3">
    <citation type="submission" date="2015-02" db="UniProtKB">
        <authorList>
            <consortium name="EnsemblProtists"/>
        </authorList>
    </citation>
    <scope>IDENTIFICATION</scope>
    <source>
        <strain evidence="1">DAOM BR144</strain>
    </source>
</reference>
<proteinExistence type="predicted"/>
<dbReference type="AlphaFoldDB" id="K3X8A7"/>
<evidence type="ECO:0000313" key="1">
    <source>
        <dbReference type="EnsemblProtists" id="PYU1_T013456"/>
    </source>
</evidence>
<dbReference type="EMBL" id="GL376593">
    <property type="status" value="NOT_ANNOTATED_CDS"/>
    <property type="molecule type" value="Genomic_DNA"/>
</dbReference>
<keyword evidence="2" id="KW-1185">Reference proteome</keyword>
<dbReference type="InParanoid" id="K3X8A7"/>
<reference evidence="2" key="2">
    <citation type="submission" date="2010-04" db="EMBL/GenBank/DDBJ databases">
        <authorList>
            <person name="Buell R."/>
            <person name="Hamilton J."/>
            <person name="Hostetler J."/>
        </authorList>
    </citation>
    <scope>NUCLEOTIDE SEQUENCE [LARGE SCALE GENOMIC DNA]</scope>
    <source>
        <strain evidence="2">DAOM:BR144</strain>
    </source>
</reference>
<dbReference type="EnsemblProtists" id="PYU1_T013456">
    <property type="protein sequence ID" value="PYU1_T013456"/>
    <property type="gene ID" value="PYU1_G013427"/>
</dbReference>
<dbReference type="VEuPathDB" id="FungiDB:PYU1_G013427"/>
<dbReference type="Proteomes" id="UP000019132">
    <property type="component" value="Unassembled WGS sequence"/>
</dbReference>
<organism evidence="1 2">
    <name type="scientific">Globisporangium ultimum (strain ATCC 200006 / CBS 805.95 / DAOM BR144)</name>
    <name type="common">Pythium ultimum</name>
    <dbReference type="NCBI Taxonomy" id="431595"/>
    <lineage>
        <taxon>Eukaryota</taxon>
        <taxon>Sar</taxon>
        <taxon>Stramenopiles</taxon>
        <taxon>Oomycota</taxon>
        <taxon>Peronosporomycetes</taxon>
        <taxon>Pythiales</taxon>
        <taxon>Pythiaceae</taxon>
        <taxon>Globisporangium</taxon>
    </lineage>
</organism>
<protein>
    <recommendedName>
        <fullName evidence="3">FUZ/MON1/HPS1 first Longin domain-containing protein</fullName>
    </recommendedName>
</protein>
<name>K3X8A7_GLOUD</name>